<evidence type="ECO:0000313" key="10">
    <source>
        <dbReference type="EMBL" id="MFC4564158.1"/>
    </source>
</evidence>
<dbReference type="Proteomes" id="UP001595923">
    <property type="component" value="Unassembled WGS sequence"/>
</dbReference>
<evidence type="ECO:0000256" key="5">
    <source>
        <dbReference type="ARBA" id="ARBA00022692"/>
    </source>
</evidence>
<dbReference type="PANTHER" id="PTHR32196:SF21">
    <property type="entry name" value="ABC TRANSPORTER PERMEASE PROTEIN YPHD-RELATED"/>
    <property type="match status" value="1"/>
</dbReference>
<name>A0ABV9E2D9_9ACTN</name>
<dbReference type="PANTHER" id="PTHR32196">
    <property type="entry name" value="ABC TRANSPORTER PERMEASE PROTEIN YPHD-RELATED-RELATED"/>
    <property type="match status" value="1"/>
</dbReference>
<proteinExistence type="predicted"/>
<keyword evidence="2" id="KW-0813">Transport</keyword>
<evidence type="ECO:0000256" key="3">
    <source>
        <dbReference type="ARBA" id="ARBA00022475"/>
    </source>
</evidence>
<feature type="transmembrane region" description="Helical" evidence="9">
    <location>
        <begin position="81"/>
        <end position="104"/>
    </location>
</feature>
<dbReference type="CDD" id="cd06579">
    <property type="entry name" value="TM_PBP1_transp_AraH_like"/>
    <property type="match status" value="1"/>
</dbReference>
<keyword evidence="5 9" id="KW-0812">Transmembrane</keyword>
<keyword evidence="6 9" id="KW-1133">Transmembrane helix</keyword>
<dbReference type="EMBL" id="JBHSFQ010000021">
    <property type="protein sequence ID" value="MFC4564158.1"/>
    <property type="molecule type" value="Genomic_DNA"/>
</dbReference>
<evidence type="ECO:0000256" key="9">
    <source>
        <dbReference type="SAM" id="Phobius"/>
    </source>
</evidence>
<dbReference type="InterPro" id="IPR001851">
    <property type="entry name" value="ABC_transp_permease"/>
</dbReference>
<keyword evidence="4" id="KW-0997">Cell inner membrane</keyword>
<dbReference type="Pfam" id="PF02653">
    <property type="entry name" value="BPD_transp_2"/>
    <property type="match status" value="1"/>
</dbReference>
<feature type="transmembrane region" description="Helical" evidence="9">
    <location>
        <begin position="141"/>
        <end position="161"/>
    </location>
</feature>
<feature type="transmembrane region" description="Helical" evidence="9">
    <location>
        <begin position="278"/>
        <end position="305"/>
    </location>
</feature>
<accession>A0ABV9E2D9</accession>
<protein>
    <submittedName>
        <fullName evidence="10">ABC transporter permease</fullName>
    </submittedName>
</protein>
<keyword evidence="7 9" id="KW-0472">Membrane</keyword>
<evidence type="ECO:0000256" key="1">
    <source>
        <dbReference type="ARBA" id="ARBA00004651"/>
    </source>
</evidence>
<evidence type="ECO:0000313" key="11">
    <source>
        <dbReference type="Proteomes" id="UP001595923"/>
    </source>
</evidence>
<organism evidence="10 11">
    <name type="scientific">Nocardiopsis mangrovi</name>
    <dbReference type="NCBI Taxonomy" id="1179818"/>
    <lineage>
        <taxon>Bacteria</taxon>
        <taxon>Bacillati</taxon>
        <taxon>Actinomycetota</taxon>
        <taxon>Actinomycetes</taxon>
        <taxon>Streptosporangiales</taxon>
        <taxon>Nocardiopsidaceae</taxon>
        <taxon>Nocardiopsis</taxon>
    </lineage>
</organism>
<keyword evidence="3" id="KW-1003">Cell membrane</keyword>
<evidence type="ECO:0000256" key="2">
    <source>
        <dbReference type="ARBA" id="ARBA00022448"/>
    </source>
</evidence>
<evidence type="ECO:0000256" key="6">
    <source>
        <dbReference type="ARBA" id="ARBA00022989"/>
    </source>
</evidence>
<feature type="transmembrane region" description="Helical" evidence="9">
    <location>
        <begin position="34"/>
        <end position="53"/>
    </location>
</feature>
<sequence>MRPPAASPPPAPPGPAAPAPSPAQRLQRLLHAHAILGPATVLVIAVAAFSLVADNFLLPGNISLILQQTAVVGTLAVGQTLIILTAGIDLSVGAVMVLCSMVMARASAEAGLPGPVALLAGFACGTACGLLNGALVTRLNLPPFIVTLGAMNIYFALNLWISRSETVRGTDMSPLLLWTGEVFRIGQTSVTYGSVLMLVLVAAVAYTLKMTAWGRHVYATGDDAEAARLSGIRTKRVLLSVYILAGLIYAVGAWVLIGRVGSASPQAGLTENLDSITAVVLGGTSLFGGRGLVAGTLIGALIVGICRNGLSLAGVEVLWQNFAVGVLVIMAVSLDQWIRRAKA</sequence>
<feature type="transmembrane region" description="Helical" evidence="9">
    <location>
        <begin position="182"/>
        <end position="208"/>
    </location>
</feature>
<keyword evidence="11" id="KW-1185">Reference proteome</keyword>
<feature type="region of interest" description="Disordered" evidence="8">
    <location>
        <begin position="1"/>
        <end position="21"/>
    </location>
</feature>
<evidence type="ECO:0000256" key="8">
    <source>
        <dbReference type="SAM" id="MobiDB-lite"/>
    </source>
</evidence>
<reference evidence="11" key="1">
    <citation type="journal article" date="2019" name="Int. J. Syst. Evol. Microbiol.">
        <title>The Global Catalogue of Microorganisms (GCM) 10K type strain sequencing project: providing services to taxonomists for standard genome sequencing and annotation.</title>
        <authorList>
            <consortium name="The Broad Institute Genomics Platform"/>
            <consortium name="The Broad Institute Genome Sequencing Center for Infectious Disease"/>
            <person name="Wu L."/>
            <person name="Ma J."/>
        </authorList>
    </citation>
    <scope>NUCLEOTIDE SEQUENCE [LARGE SCALE GENOMIC DNA]</scope>
    <source>
        <strain evidence="11">XZYJ18</strain>
    </source>
</reference>
<gene>
    <name evidence="10" type="ORF">ACFO4E_20045</name>
</gene>
<feature type="transmembrane region" description="Helical" evidence="9">
    <location>
        <begin position="116"/>
        <end position="135"/>
    </location>
</feature>
<comment type="caution">
    <text evidence="10">The sequence shown here is derived from an EMBL/GenBank/DDBJ whole genome shotgun (WGS) entry which is preliminary data.</text>
</comment>
<evidence type="ECO:0000256" key="4">
    <source>
        <dbReference type="ARBA" id="ARBA00022519"/>
    </source>
</evidence>
<comment type="subcellular location">
    <subcellularLocation>
        <location evidence="1">Cell membrane</location>
        <topology evidence="1">Multi-pass membrane protein</topology>
    </subcellularLocation>
</comment>
<feature type="transmembrane region" description="Helical" evidence="9">
    <location>
        <begin position="237"/>
        <end position="257"/>
    </location>
</feature>
<evidence type="ECO:0000256" key="7">
    <source>
        <dbReference type="ARBA" id="ARBA00023136"/>
    </source>
</evidence>
<feature type="transmembrane region" description="Helical" evidence="9">
    <location>
        <begin position="317"/>
        <end position="338"/>
    </location>
</feature>